<evidence type="ECO:0000313" key="1">
    <source>
        <dbReference type="EMBL" id="CAF4692876.1"/>
    </source>
</evidence>
<name>A0A8S3CIY8_9BILA</name>
<dbReference type="AlphaFoldDB" id="A0A8S3CIY8"/>
<sequence length="64" mass="7014">MNCLAWNSSRANEFCLGCSNGCIRFCTIVEQTNDTNVRLQVVNGYVPSSISEHAKVPCEITSCV</sequence>
<dbReference type="EMBL" id="CAJOBI010181009">
    <property type="protein sequence ID" value="CAF4926211.1"/>
    <property type="molecule type" value="Genomic_DNA"/>
</dbReference>
<dbReference type="EMBL" id="CAJOBJ010124548">
    <property type="protein sequence ID" value="CAF4692876.1"/>
    <property type="molecule type" value="Genomic_DNA"/>
</dbReference>
<proteinExistence type="predicted"/>
<organism evidence="2 3">
    <name type="scientific">Rotaria magnacalcarata</name>
    <dbReference type="NCBI Taxonomy" id="392030"/>
    <lineage>
        <taxon>Eukaryota</taxon>
        <taxon>Metazoa</taxon>
        <taxon>Spiralia</taxon>
        <taxon>Gnathifera</taxon>
        <taxon>Rotifera</taxon>
        <taxon>Eurotatoria</taxon>
        <taxon>Bdelloidea</taxon>
        <taxon>Philodinida</taxon>
        <taxon>Philodinidae</taxon>
        <taxon>Rotaria</taxon>
    </lineage>
</organism>
<dbReference type="Proteomes" id="UP000681720">
    <property type="component" value="Unassembled WGS sequence"/>
</dbReference>
<feature type="non-terminal residue" evidence="2">
    <location>
        <position position="64"/>
    </location>
</feature>
<dbReference type="Proteomes" id="UP000676336">
    <property type="component" value="Unassembled WGS sequence"/>
</dbReference>
<comment type="caution">
    <text evidence="2">The sequence shown here is derived from an EMBL/GenBank/DDBJ whole genome shotgun (WGS) entry which is preliminary data.</text>
</comment>
<accession>A0A8S3CIY8</accession>
<evidence type="ECO:0000313" key="3">
    <source>
        <dbReference type="Proteomes" id="UP000676336"/>
    </source>
</evidence>
<evidence type="ECO:0000313" key="2">
    <source>
        <dbReference type="EMBL" id="CAF4926211.1"/>
    </source>
</evidence>
<gene>
    <name evidence="1" type="ORF">GIL414_LOCUS42745</name>
    <name evidence="2" type="ORF">SMN809_LOCUS52961</name>
</gene>
<protein>
    <submittedName>
        <fullName evidence="2">Uncharacterized protein</fullName>
    </submittedName>
</protein>
<reference evidence="2" key="1">
    <citation type="submission" date="2021-02" db="EMBL/GenBank/DDBJ databases">
        <authorList>
            <person name="Nowell W R."/>
        </authorList>
    </citation>
    <scope>NUCLEOTIDE SEQUENCE</scope>
</reference>